<dbReference type="InterPro" id="IPR007111">
    <property type="entry name" value="NACHT_NTPase"/>
</dbReference>
<feature type="transmembrane region" description="Helical" evidence="1">
    <location>
        <begin position="420"/>
        <end position="443"/>
    </location>
</feature>
<sequence length="692" mass="74523">MAPLGPIQYRQPLALALAGVFGGVLQNLAANTLPTELQAPWVIWPLLGLIAGVGVWLSQRAHPRSSLSSRELHQVRQQVLDAVERVWVNRLLRSTLTPLGWLPTRFRDCDQHGRPGDALPADTDLRTLYDTDPHLVVLGGQGVGKTVALARLAQALVRDCRQLRTSRLPGGGRPLAPVIVPLSEWTERAGPLELWLAVQLHHIYGVEEPLARHLLRRHALALLLDGLDEVHPDHRIACLRAVAALRQSLGRAHPVVLTCRSDVYRGLPGPLWTGRVVEIRRPTQDQIDAHLREGDHGELGGLVRCVRTDTDLRALLTTPFFFSALAYAYRGRPLSAIPTSGTPEVLTRRILDDYVRRRLRDPEPDLAPRPPLFGEDATRRGLAWLARQMRAQRLTLFLPDHLQASALATRWHRWLAGPGMALVAAGLGAAAFGALSGLVMWVINPADPVPGHRLASALLSGVLSAATVAVLVGWQCLPREIVPTRAPERSRAATVRMVGLAVAWGAAGAALGAPLGAWFGVMQAEQTLGPVSVIAVGVCGVLLGGVAGGMTLGLVVGLALGVTAALRPGLVVRPLYPGRGMDDTRRLAFTTAGLAAAFGVVTYGVVFGLPFGVIIALRVGGVHYLRHRLLCRLLAREGEVPAPLRDFLHHAHRHALLTEAGGGYLFTSLHLRDYFAEQPPPDAPSTGGRPPG</sequence>
<dbReference type="EMBL" id="FQVN01000007">
    <property type="protein sequence ID" value="SHG24595.1"/>
    <property type="molecule type" value="Genomic_DNA"/>
</dbReference>
<reference evidence="3 4" key="1">
    <citation type="submission" date="2016-11" db="EMBL/GenBank/DDBJ databases">
        <authorList>
            <person name="Jaros S."/>
            <person name="Januszkiewicz K."/>
            <person name="Wedrychowicz H."/>
        </authorList>
    </citation>
    <scope>NUCLEOTIDE SEQUENCE [LARGE SCALE GENOMIC DNA]</scope>
    <source>
        <strain evidence="3 4">DSM 44523</strain>
    </source>
</reference>
<feature type="transmembrane region" description="Helical" evidence="1">
    <location>
        <begin position="533"/>
        <end position="566"/>
    </location>
</feature>
<feature type="domain" description="NACHT" evidence="2">
    <location>
        <begin position="135"/>
        <end position="293"/>
    </location>
</feature>
<accession>A0A1M5I8I6</accession>
<evidence type="ECO:0000256" key="1">
    <source>
        <dbReference type="SAM" id="Phobius"/>
    </source>
</evidence>
<dbReference type="STRING" id="2017.SAMN05444320_107162"/>
<dbReference type="SUPFAM" id="SSF52540">
    <property type="entry name" value="P-loop containing nucleoside triphosphate hydrolases"/>
    <property type="match status" value="1"/>
</dbReference>
<organism evidence="3 4">
    <name type="scientific">Streptoalloteichus hindustanus</name>
    <dbReference type="NCBI Taxonomy" id="2017"/>
    <lineage>
        <taxon>Bacteria</taxon>
        <taxon>Bacillati</taxon>
        <taxon>Actinomycetota</taxon>
        <taxon>Actinomycetes</taxon>
        <taxon>Pseudonocardiales</taxon>
        <taxon>Pseudonocardiaceae</taxon>
        <taxon>Streptoalloteichus</taxon>
    </lineage>
</organism>
<feature type="transmembrane region" description="Helical" evidence="1">
    <location>
        <begin position="587"/>
        <end position="617"/>
    </location>
</feature>
<dbReference type="InterPro" id="IPR027417">
    <property type="entry name" value="P-loop_NTPase"/>
</dbReference>
<protein>
    <submittedName>
        <fullName evidence="3">NACHT domain-containing protein</fullName>
    </submittedName>
</protein>
<evidence type="ECO:0000313" key="3">
    <source>
        <dbReference type="EMBL" id="SHG24595.1"/>
    </source>
</evidence>
<keyword evidence="1" id="KW-1133">Transmembrane helix</keyword>
<dbReference type="AlphaFoldDB" id="A0A1M5I8I6"/>
<feature type="transmembrane region" description="Helical" evidence="1">
    <location>
        <begin position="41"/>
        <end position="58"/>
    </location>
</feature>
<evidence type="ECO:0000259" key="2">
    <source>
        <dbReference type="Pfam" id="PF05729"/>
    </source>
</evidence>
<dbReference type="OrthoDB" id="419058at2"/>
<feature type="transmembrane region" description="Helical" evidence="1">
    <location>
        <begin position="455"/>
        <end position="477"/>
    </location>
</feature>
<keyword evidence="1" id="KW-0472">Membrane</keyword>
<dbReference type="Proteomes" id="UP000184501">
    <property type="component" value="Unassembled WGS sequence"/>
</dbReference>
<name>A0A1M5I8I6_STRHI</name>
<feature type="transmembrane region" description="Helical" evidence="1">
    <location>
        <begin position="498"/>
        <end position="521"/>
    </location>
</feature>
<feature type="transmembrane region" description="Helical" evidence="1">
    <location>
        <begin position="12"/>
        <end position="29"/>
    </location>
</feature>
<gene>
    <name evidence="3" type="ORF">SAMN05444320_107162</name>
</gene>
<evidence type="ECO:0000313" key="4">
    <source>
        <dbReference type="Proteomes" id="UP000184501"/>
    </source>
</evidence>
<dbReference type="RefSeq" id="WP_073486494.1">
    <property type="nucleotide sequence ID" value="NZ_FQVN01000007.1"/>
</dbReference>
<dbReference type="Pfam" id="PF05729">
    <property type="entry name" value="NACHT"/>
    <property type="match status" value="1"/>
</dbReference>
<keyword evidence="1" id="KW-0812">Transmembrane</keyword>
<keyword evidence="4" id="KW-1185">Reference proteome</keyword>
<dbReference type="Gene3D" id="3.40.50.300">
    <property type="entry name" value="P-loop containing nucleotide triphosphate hydrolases"/>
    <property type="match status" value="1"/>
</dbReference>
<proteinExistence type="predicted"/>